<proteinExistence type="predicted"/>
<name>A0A5E4CD07_MARMO</name>
<comment type="caution">
    <text evidence="2">The sequence shown here is derived from an EMBL/GenBank/DDBJ whole genome shotgun (WGS) entry which is preliminary data.</text>
</comment>
<feature type="region of interest" description="Disordered" evidence="1">
    <location>
        <begin position="52"/>
        <end position="86"/>
    </location>
</feature>
<feature type="non-terminal residue" evidence="2">
    <location>
        <position position="1"/>
    </location>
</feature>
<evidence type="ECO:0000313" key="3">
    <source>
        <dbReference type="Proteomes" id="UP000335636"/>
    </source>
</evidence>
<feature type="non-terminal residue" evidence="2">
    <location>
        <position position="86"/>
    </location>
</feature>
<gene>
    <name evidence="2" type="ORF">MONAX_5E016909</name>
</gene>
<dbReference type="Proteomes" id="UP000335636">
    <property type="component" value="Unassembled WGS sequence"/>
</dbReference>
<organism evidence="2 3">
    <name type="scientific">Marmota monax</name>
    <name type="common">Woodchuck</name>
    <dbReference type="NCBI Taxonomy" id="9995"/>
    <lineage>
        <taxon>Eukaryota</taxon>
        <taxon>Metazoa</taxon>
        <taxon>Chordata</taxon>
        <taxon>Craniata</taxon>
        <taxon>Vertebrata</taxon>
        <taxon>Euteleostomi</taxon>
        <taxon>Mammalia</taxon>
        <taxon>Eutheria</taxon>
        <taxon>Euarchontoglires</taxon>
        <taxon>Glires</taxon>
        <taxon>Rodentia</taxon>
        <taxon>Sciuromorpha</taxon>
        <taxon>Sciuridae</taxon>
        <taxon>Xerinae</taxon>
        <taxon>Marmotini</taxon>
        <taxon>Marmota</taxon>
    </lineage>
</organism>
<dbReference type="AlphaFoldDB" id="A0A5E4CD07"/>
<evidence type="ECO:0000313" key="2">
    <source>
        <dbReference type="EMBL" id="VTJ78722.1"/>
    </source>
</evidence>
<sequence>TSLQPVGDSSLQPPAPAVQPLLPTSALPLLPLSVPPQPARLEMGATSASLALLNSPAKDASLPPPAGQEAEGRPESVDRLLSLAAQ</sequence>
<dbReference type="EMBL" id="CABDUW010001110">
    <property type="protein sequence ID" value="VTJ78722.1"/>
    <property type="molecule type" value="Genomic_DNA"/>
</dbReference>
<evidence type="ECO:0000256" key="1">
    <source>
        <dbReference type="SAM" id="MobiDB-lite"/>
    </source>
</evidence>
<accession>A0A5E4CD07</accession>
<protein>
    <submittedName>
        <fullName evidence="2">Uncharacterized protein</fullName>
    </submittedName>
</protein>
<keyword evidence="3" id="KW-1185">Reference proteome</keyword>
<reference evidence="2" key="1">
    <citation type="submission" date="2019-04" db="EMBL/GenBank/DDBJ databases">
        <authorList>
            <person name="Alioto T."/>
            <person name="Alioto T."/>
        </authorList>
    </citation>
    <scope>NUCLEOTIDE SEQUENCE [LARGE SCALE GENOMIC DNA]</scope>
</reference>